<name>A0ABS7UPK6_9BACI</name>
<dbReference type="PROSITE" id="PS51257">
    <property type="entry name" value="PROKAR_LIPOPROTEIN"/>
    <property type="match status" value="1"/>
</dbReference>
<organism evidence="1 2">
    <name type="scientific">Metabacillus rhizolycopersici</name>
    <dbReference type="NCBI Taxonomy" id="2875709"/>
    <lineage>
        <taxon>Bacteria</taxon>
        <taxon>Bacillati</taxon>
        <taxon>Bacillota</taxon>
        <taxon>Bacilli</taxon>
        <taxon>Bacillales</taxon>
        <taxon>Bacillaceae</taxon>
        <taxon>Metabacillus</taxon>
    </lineage>
</organism>
<dbReference type="Proteomes" id="UP001165287">
    <property type="component" value="Unassembled WGS sequence"/>
</dbReference>
<protein>
    <recommendedName>
        <fullName evidence="3">DUF3221 domain-containing protein</fullName>
    </recommendedName>
</protein>
<gene>
    <name evidence="1" type="ORF">K9V48_08220</name>
</gene>
<evidence type="ECO:0000313" key="2">
    <source>
        <dbReference type="Proteomes" id="UP001165287"/>
    </source>
</evidence>
<keyword evidence="2" id="KW-1185">Reference proteome</keyword>
<reference evidence="1" key="1">
    <citation type="submission" date="2024-05" db="EMBL/GenBank/DDBJ databases">
        <title>Metabacillus sp. nov., isolated from the rhizosphere soil of tomato plants.</title>
        <authorList>
            <person name="Ma R."/>
        </authorList>
    </citation>
    <scope>NUCLEOTIDE SEQUENCE</scope>
    <source>
        <strain evidence="1">DBTR6</strain>
    </source>
</reference>
<comment type="caution">
    <text evidence="1">The sequence shown here is derived from an EMBL/GenBank/DDBJ whole genome shotgun (WGS) entry which is preliminary data.</text>
</comment>
<evidence type="ECO:0000313" key="1">
    <source>
        <dbReference type="EMBL" id="MBZ5750231.1"/>
    </source>
</evidence>
<sequence length="110" mass="12622">MRIVFFLFTIVLFSLTGCGVSSDLDGSAKMTNEVIAKEQNIISIKATYIGLMDPHSIEVIIDHKPIAIQINEEQFPLFEQLKTNEQIYIEYYYNEETTQNILTKVEISND</sequence>
<dbReference type="RefSeq" id="WP_224138271.1">
    <property type="nucleotide sequence ID" value="NZ_JAIQUM010000013.1"/>
</dbReference>
<accession>A0ABS7UPK6</accession>
<dbReference type="EMBL" id="JAIQUM010000013">
    <property type="protein sequence ID" value="MBZ5750231.1"/>
    <property type="molecule type" value="Genomic_DNA"/>
</dbReference>
<proteinExistence type="predicted"/>
<evidence type="ECO:0008006" key="3">
    <source>
        <dbReference type="Google" id="ProtNLM"/>
    </source>
</evidence>